<dbReference type="Pfam" id="PF14516">
    <property type="entry name" value="AAA_35"/>
    <property type="match status" value="1"/>
</dbReference>
<dbReference type="Gene3D" id="3.40.50.300">
    <property type="entry name" value="P-loop containing nucleotide triphosphate hydrolases"/>
    <property type="match status" value="1"/>
</dbReference>
<evidence type="ECO:0000256" key="1">
    <source>
        <dbReference type="ARBA" id="ARBA00000085"/>
    </source>
</evidence>
<dbReference type="RefSeq" id="WP_316436780.1">
    <property type="nucleotide sequence ID" value="NZ_CP053587.1"/>
</dbReference>
<comment type="catalytic activity">
    <reaction evidence="1">
        <text>ATP + protein L-histidine = ADP + protein N-phospho-L-histidine.</text>
        <dbReference type="EC" id="2.7.13.3"/>
    </reaction>
</comment>
<dbReference type="GO" id="GO:0000155">
    <property type="term" value="F:phosphorelay sensor kinase activity"/>
    <property type="evidence" value="ECO:0007669"/>
    <property type="project" value="InterPro"/>
</dbReference>
<dbReference type="InterPro" id="IPR036097">
    <property type="entry name" value="HisK_dim/P_sf"/>
</dbReference>
<dbReference type="InterPro" id="IPR027417">
    <property type="entry name" value="P-loop_NTPase"/>
</dbReference>
<accession>A0AA97AL80</accession>
<dbReference type="Gene3D" id="1.10.287.130">
    <property type="match status" value="1"/>
</dbReference>
<dbReference type="SUPFAM" id="SSF47384">
    <property type="entry name" value="Homodimeric domain of signal transducing histidine kinase"/>
    <property type="match status" value="1"/>
</dbReference>
<reference evidence="3" key="1">
    <citation type="submission" date="2020-05" db="EMBL/GenBank/DDBJ databases">
        <authorList>
            <person name="Zhu T."/>
            <person name="Keshari N."/>
            <person name="Lu X."/>
        </authorList>
    </citation>
    <scope>NUCLEOTIDE SEQUENCE</scope>
    <source>
        <strain evidence="3">NK1-12</strain>
    </source>
</reference>
<name>A0AA97AL80_9CYAN</name>
<sequence length="641" mass="72926">MPASGIQYEYQVGGSLKTDAPSYVERQADIDLFHALMRGELCYVFNSRQMGKSSLRLRTKHRLEQMGMSCASLDMTRIGSKTITPEQWYKGIAIDLLRGFNLLEQVNLKAWWTEQQDLSLIQRLSLFIEEIILPLVPHPQIFIFVDEIDSVLSLNFSVDDFFALIRYCYNQRAENPVYNRLNWTLFGVATPADLIRDPLLTPFNIGRAIDLRGFKLSEVQPLIDGLDGKVSNPQAVLKEILAWTGGQPFLTQKLCRIVANSRDSETARLRSESGATSYRLDEHLPIANPHLIEFYYKLPVLMIEKLVRTHLIDNWEAQDQPEHLKTIRNRLLQDGPRFRSRLILYLKILRGEAVLLDDSPEQLDLLLSGVVVRHQGRLQVFNRIYAAVFDQAWVEKQLAAHLHPSQPKALELETLRAEISQQVKTEFLSWIRHKLEVPLNTMLGFTQLMACDPSLTPIQRDNLMMISHSTECLRAVLSEALASQTASVATSDLPNPMLQAPQQAVSWLPQQPYRVLVVEDRWSNWDLLLTLLASVGFEVREAQPGLIVARAQYSDTPPIRDDAASSQSVHPALQAEMLAMMPCEWIAQLHQAALCTDEQQIFELLQQLPPTQSELAVALAELVHNFRCDQIMDLTQPLLRS</sequence>
<dbReference type="AlphaFoldDB" id="A0AA97AL80"/>
<evidence type="ECO:0000313" key="3">
    <source>
        <dbReference type="EMBL" id="WNZ27151.1"/>
    </source>
</evidence>
<dbReference type="EMBL" id="CP053587">
    <property type="protein sequence ID" value="WNZ27151.1"/>
    <property type="molecule type" value="Genomic_DNA"/>
</dbReference>
<proteinExistence type="predicted"/>
<protein>
    <recommendedName>
        <fullName evidence="2">histidine kinase</fullName>
        <ecNumber evidence="2">2.7.13.3</ecNumber>
    </recommendedName>
</protein>
<evidence type="ECO:0000256" key="2">
    <source>
        <dbReference type="ARBA" id="ARBA00012438"/>
    </source>
</evidence>
<organism evidence="3">
    <name type="scientific">Leptolyngbya sp. NK1-12</name>
    <dbReference type="NCBI Taxonomy" id="2547451"/>
    <lineage>
        <taxon>Bacteria</taxon>
        <taxon>Bacillati</taxon>
        <taxon>Cyanobacteriota</taxon>
        <taxon>Cyanophyceae</taxon>
        <taxon>Leptolyngbyales</taxon>
        <taxon>Leptolyngbyaceae</taxon>
        <taxon>Leptolyngbya group</taxon>
        <taxon>Leptolyngbya</taxon>
    </lineage>
</organism>
<dbReference type="EC" id="2.7.13.3" evidence="2"/>
<dbReference type="SUPFAM" id="SSF52540">
    <property type="entry name" value="P-loop containing nucleoside triphosphate hydrolases"/>
    <property type="match status" value="1"/>
</dbReference>
<gene>
    <name evidence="3" type="ORF">HJG54_30030</name>
</gene>